<proteinExistence type="predicted"/>
<sequence>MTTEFKLTGSIVPLNTKQERFVAEYLIDLNATQAAIRAGYSAKTANKAGPRMLVNVGIAAAIAEGAQKRVKKAEITAQDVLDGLYLEATREGEGASHGARVSAWGLLGKYHKLFTDKIEADISGDITVTDAKSKLQHIVSRLASTTSTTGGSGKPE</sequence>
<dbReference type="Gene3D" id="1.10.10.1400">
    <property type="entry name" value="Terminase, small subunit, N-terminal DNA-binding domain, HTH motif"/>
    <property type="match status" value="1"/>
</dbReference>
<dbReference type="EMBL" id="JACHXN010000003">
    <property type="protein sequence ID" value="MBB3144924.1"/>
    <property type="molecule type" value="Genomic_DNA"/>
</dbReference>
<evidence type="ECO:0000256" key="2">
    <source>
        <dbReference type="ARBA" id="ARBA00023219"/>
    </source>
</evidence>
<name>A0A839U4E8_9HYPH</name>
<organism evidence="3 4">
    <name type="scientific">Phyllobacterium trifolii</name>
    <dbReference type="NCBI Taxonomy" id="300193"/>
    <lineage>
        <taxon>Bacteria</taxon>
        <taxon>Pseudomonadati</taxon>
        <taxon>Pseudomonadota</taxon>
        <taxon>Alphaproteobacteria</taxon>
        <taxon>Hyphomicrobiales</taxon>
        <taxon>Phyllobacteriaceae</taxon>
        <taxon>Phyllobacterium</taxon>
    </lineage>
</organism>
<evidence type="ECO:0000313" key="3">
    <source>
        <dbReference type="EMBL" id="MBB3144924.1"/>
    </source>
</evidence>
<dbReference type="RefSeq" id="WP_312879845.1">
    <property type="nucleotide sequence ID" value="NZ_JACHXN010000003.1"/>
</dbReference>
<dbReference type="InterPro" id="IPR005335">
    <property type="entry name" value="Terminase_ssu"/>
</dbReference>
<dbReference type="PANTHER" id="PTHR41328:SF2">
    <property type="entry name" value="TERMINASE SMALL SUBUNIT"/>
    <property type="match status" value="1"/>
</dbReference>
<evidence type="ECO:0000256" key="1">
    <source>
        <dbReference type="ARBA" id="ARBA00022612"/>
    </source>
</evidence>
<dbReference type="Proteomes" id="UP000554520">
    <property type="component" value="Unassembled WGS sequence"/>
</dbReference>
<reference evidence="3 4" key="1">
    <citation type="submission" date="2020-08" db="EMBL/GenBank/DDBJ databases">
        <title>Genomic Encyclopedia of Type Strains, Phase III (KMG-III): the genomes of soil and plant-associated and newly described type strains.</title>
        <authorList>
            <person name="Whitman W."/>
        </authorList>
    </citation>
    <scope>NUCLEOTIDE SEQUENCE [LARGE SCALE GENOMIC DNA]</scope>
    <source>
        <strain evidence="3 4">CECT 7015</strain>
    </source>
</reference>
<accession>A0A839U4E8</accession>
<dbReference type="InterPro" id="IPR052404">
    <property type="entry name" value="SPP1-like_terminase"/>
</dbReference>
<keyword evidence="2" id="KW-0231">Viral genome packaging</keyword>
<keyword evidence="4" id="KW-1185">Reference proteome</keyword>
<dbReference type="InterPro" id="IPR038713">
    <property type="entry name" value="Terminase_Gp1_N_sf"/>
</dbReference>
<dbReference type="Pfam" id="PF03592">
    <property type="entry name" value="Terminase_2"/>
    <property type="match status" value="1"/>
</dbReference>
<protein>
    <recommendedName>
        <fullName evidence="5">Terminase small subunit</fullName>
    </recommendedName>
</protein>
<evidence type="ECO:0008006" key="5">
    <source>
        <dbReference type="Google" id="ProtNLM"/>
    </source>
</evidence>
<comment type="caution">
    <text evidence="3">The sequence shown here is derived from an EMBL/GenBank/DDBJ whole genome shotgun (WGS) entry which is preliminary data.</text>
</comment>
<gene>
    <name evidence="3" type="ORF">FHS21_001325</name>
</gene>
<dbReference type="PANTHER" id="PTHR41328">
    <property type="entry name" value="TERMINASE SMALL SUBUNIT-RELATED"/>
    <property type="match status" value="1"/>
</dbReference>
<dbReference type="GO" id="GO:0051276">
    <property type="term" value="P:chromosome organization"/>
    <property type="evidence" value="ECO:0007669"/>
    <property type="project" value="InterPro"/>
</dbReference>
<evidence type="ECO:0000313" key="4">
    <source>
        <dbReference type="Proteomes" id="UP000554520"/>
    </source>
</evidence>
<dbReference type="AlphaFoldDB" id="A0A839U4E8"/>
<keyword evidence="1" id="KW-1188">Viral release from host cell</keyword>